<feature type="domain" description="DUF2229" evidence="1">
    <location>
        <begin position="20"/>
        <end position="269"/>
    </location>
</feature>
<name>A0A135L5Z3_9BACI</name>
<dbReference type="InterPro" id="IPR018709">
    <property type="entry name" value="CoA_activase_DUF2229"/>
</dbReference>
<dbReference type="EMBL" id="LSKU01000001">
    <property type="protein sequence ID" value="KXG44402.1"/>
    <property type="molecule type" value="Genomic_DNA"/>
</dbReference>
<dbReference type="OrthoDB" id="9780120at2"/>
<organism evidence="2 3">
    <name type="scientific">Tepidibacillus decaturensis</name>
    <dbReference type="NCBI Taxonomy" id="1413211"/>
    <lineage>
        <taxon>Bacteria</taxon>
        <taxon>Bacillati</taxon>
        <taxon>Bacillota</taxon>
        <taxon>Bacilli</taxon>
        <taxon>Bacillales</taxon>
        <taxon>Bacillaceae</taxon>
        <taxon>Tepidibacillus</taxon>
    </lineage>
</organism>
<evidence type="ECO:0000313" key="3">
    <source>
        <dbReference type="Proteomes" id="UP000070352"/>
    </source>
</evidence>
<evidence type="ECO:0000259" key="1">
    <source>
        <dbReference type="Pfam" id="PF09989"/>
    </source>
</evidence>
<reference evidence="2 3" key="1">
    <citation type="submission" date="2016-02" db="EMBL/GenBank/DDBJ databases">
        <title>Draft Genome for Tepidibacillus decaturensis nov. sp. Strain Z9, an Anaerobic, Moderately Thermophilic and Heterotrophic Bacterium from Deep Subsurface of the Illinois Basin, USA.</title>
        <authorList>
            <person name="Dong Y."/>
            <person name="Chang J.Y."/>
            <person name="Sanford R."/>
            <person name="Fouke B.W."/>
        </authorList>
    </citation>
    <scope>NUCLEOTIDE SEQUENCE [LARGE SCALE GENOMIC DNA]</scope>
    <source>
        <strain evidence="2 3">Z9</strain>
    </source>
</reference>
<dbReference type="Proteomes" id="UP000070352">
    <property type="component" value="Unassembled WGS sequence"/>
</dbReference>
<comment type="caution">
    <text evidence="2">The sequence shown here is derived from an EMBL/GenBank/DDBJ whole genome shotgun (WGS) entry which is preliminary data.</text>
</comment>
<protein>
    <recommendedName>
        <fullName evidence="1">DUF2229 domain-containing protein</fullName>
    </recommendedName>
</protein>
<dbReference type="STRING" id="1413211.U473_10570"/>
<dbReference type="RefSeq" id="WP_068726106.1">
    <property type="nucleotide sequence ID" value="NZ_LSKU01000001.1"/>
</dbReference>
<sequence length="870" mass="99845">MVVDKSKPIVGISTAFTGKYVAVKLVIRFLELMSIPLIKSTVTKPNMIEAASAIASADYCLPLRVYIGHIYQLIHEHPEIDVLLTPIIKGEHDDSSTCAKYRDLDGVVIRSLSSITGYRLKQSNYRHQEHLNLLMNEEIVERLAEKGDHFPRVIAPEIDSLDGNHLRQVCAHVYGDLFQWKKAKKLAFLMKRDWSDARNDEFKEIDQAFKKAYQDVIEKQSDRYLKLLKDPTKVRLALVGRNYLVEDSALSADVKIYFTKKGVSVITMQDLPFWELQPYYQNVNGFYDTHRLGQAFIDKMIDHVDGFILVGSFGCHPDAFQVEYFAKYISDQGKACWTFKFDEQTGGVGFHTRYETILGFLQQKRDERIQKLEGIQDMISHISVASKPVTLKNEEHLPKEKKPLFIWPYMGDGIGLILKDIWHQLGLSDFLYPPKPVNEETIIKGNVHYTETCSPFALSMGSIRQTLDRVVNDLEEQANIKGGQVEPRRIIILMARGKGPCTFGWYAIAGEPALLKEYQPILQKYGHTLEMFTLDNEGRNLLAFLQQVSTLATHDRLAHLVKSLEQFLHKQELNVIQAMKVQTQLLKMLKNLVWPGWEKLLAYEDLQNKALIVRAHETKRGTTTQILRKWIRRLDEVHTIPEILQVKEKALKELEQIEQDQEIKPKVVVVGEIYVSLTSFANRGTVDNLLGMLGIEAVEGMRLSHFIRGAFKGLKAHYIQQQPLLKPILQGLTEKGLYSPNRWVREPMAKPFLEHEVGGDGQPTVAHARHHIEHDGVDGIVHLYPFKCMPEGMAKDALAEMCQIYGIKSIHLSFDKEIEIERLKTEINTFASLLHQEIAMRGDIRSYREEEIQRRQQIGHTIEKVYQYSK</sequence>
<dbReference type="PANTHER" id="PTHR32329">
    <property type="entry name" value="BIFUNCTIONAL PROTEIN [INCLUDES 2-HYDROXYACYL-COA DEHYDRATASE (N-TER) AND ITS ACTIVATOR DOMAIN (C_TERM)-RELATED"/>
    <property type="match status" value="1"/>
</dbReference>
<dbReference type="Pfam" id="PF09989">
    <property type="entry name" value="DUF2229"/>
    <property type="match status" value="1"/>
</dbReference>
<proteinExistence type="predicted"/>
<evidence type="ECO:0000313" key="2">
    <source>
        <dbReference type="EMBL" id="KXG44402.1"/>
    </source>
</evidence>
<dbReference type="InterPro" id="IPR051805">
    <property type="entry name" value="Dehydratase_Activator_Redct"/>
</dbReference>
<dbReference type="AlphaFoldDB" id="A0A135L5Z3"/>
<dbReference type="PANTHER" id="PTHR32329:SF2">
    <property type="entry name" value="BIFUNCTIONAL PROTEIN [INCLUDES 2-HYDROXYACYL-COA DEHYDRATASE (N-TER) AND ITS ACTIVATOR DOMAIN (C_TERM)"/>
    <property type="match status" value="1"/>
</dbReference>
<dbReference type="Gene3D" id="3.40.50.11900">
    <property type="match status" value="1"/>
</dbReference>
<keyword evidence="3" id="KW-1185">Reference proteome</keyword>
<accession>A0A135L5Z3</accession>
<gene>
    <name evidence="2" type="ORF">U473_10570</name>
</gene>